<dbReference type="RefSeq" id="WP_210954876.1">
    <property type="nucleotide sequence ID" value="NZ_CP054393.1"/>
</dbReference>
<dbReference type="InterPro" id="IPR003141">
    <property type="entry name" value="Pol/His_phosphatase_N"/>
</dbReference>
<evidence type="ECO:0000256" key="8">
    <source>
        <dbReference type="ARBA" id="ARBA00022839"/>
    </source>
</evidence>
<comment type="similarity">
    <text evidence="11">Belongs to the DNA polymerase type-C family. PolC subfamily.</text>
</comment>
<dbReference type="Pfam" id="PF02811">
    <property type="entry name" value="PHP"/>
    <property type="match status" value="1"/>
</dbReference>
<dbReference type="SMART" id="SM00481">
    <property type="entry name" value="POLIIIAc"/>
    <property type="match status" value="1"/>
</dbReference>
<dbReference type="SUPFAM" id="SSF53098">
    <property type="entry name" value="Ribonuclease H-like"/>
    <property type="match status" value="1"/>
</dbReference>
<dbReference type="Gene3D" id="3.30.1900.20">
    <property type="match status" value="2"/>
</dbReference>
<evidence type="ECO:0000256" key="7">
    <source>
        <dbReference type="ARBA" id="ARBA00022801"/>
    </source>
</evidence>
<dbReference type="CDD" id="cd07435">
    <property type="entry name" value="PHP_PolIIIA_POLC"/>
    <property type="match status" value="1"/>
</dbReference>
<dbReference type="GO" id="GO:0003887">
    <property type="term" value="F:DNA-directed DNA polymerase activity"/>
    <property type="evidence" value="ECO:0007669"/>
    <property type="project" value="UniProtKB-UniRule"/>
</dbReference>
<evidence type="ECO:0000256" key="9">
    <source>
        <dbReference type="ARBA" id="ARBA00022932"/>
    </source>
</evidence>
<dbReference type="GO" id="GO:0003677">
    <property type="term" value="F:DNA binding"/>
    <property type="evidence" value="ECO:0007669"/>
    <property type="project" value="UniProtKB-UniRule"/>
</dbReference>
<comment type="function">
    <text evidence="1 11">Required for replicative DNA synthesis. This DNA polymerase also exhibits 3' to 5' exonuclease activity.</text>
</comment>
<accession>A0A975FK41</accession>
<dbReference type="KEGG" id="pluf:LFWB_2630"/>
<dbReference type="FunFam" id="3.30.420.10:FF:000045">
    <property type="entry name" value="3'-5' exonuclease DinG"/>
    <property type="match status" value="1"/>
</dbReference>
<dbReference type="InterPro" id="IPR006308">
    <property type="entry name" value="Pol_III_a_PolC-type_gram_pos"/>
</dbReference>
<dbReference type="SUPFAM" id="SSF160975">
    <property type="entry name" value="AF1531-like"/>
    <property type="match status" value="1"/>
</dbReference>
<dbReference type="InterPro" id="IPR004805">
    <property type="entry name" value="DnaE2/DnaE/PolC"/>
</dbReference>
<sequence>MSSKFESFIQKFNSQNLTNYSLDGVIVDSKNKKWVINISLQKDFSNVCYLETLEKEIFDFVLKKSDDLIKDLKHDIRFLFSELKDYHDKKFWLKIFKYLFEKISIKIMNKIIPFLDEEIDFEKKIFRINLKTNDKDELKPLINDFAKLLKKDYNFDLDYDIEEIKLQVDNDKMYLTFSDIPFHSSQFLEFKEKYGSKSFWIQGYIQNVTKKETKNKKVLFSFHLLNPYTKDDSIFYKQFCDPKDTNYQKIEKDFQEGTKIEILSSWSRLSENSFIKNDFFLQIHFKNNDSKKYNILSPILLNEERIDDFEGKKRIELHLHTKMSNLDSINSPKDYIETAQRWGHKAIAFTDYNGLYAYPDINKCIYNKDIKPILGIEMDFISEKPIFVTNQNEYPEFDNFVLKQHNYVVFDIETTGFSKTRDRIIEISAIKIENGQITDKIFDELIDPQIKLNKQIIELTQIQDEDLKNKPTIEEILPKFLKFIEGYVLVAHNYSFDIGFIKEKVKQLNIPFKDPIYIDTLYLAQKYFSEFLKYFKLKRIAKVFKVKNDLIEGNHHRALFDSKTTALALIEMFKKLEERNILHFYDLKESLNNIFERTHNVNILVKNQKGYQNLFRLVSDALTENFYKKPRLLKSIFEKYREGLLIGSGSYEGNIFEAALNQTDEELKRNISFYDYIEIQPLNCYKHIMYDLNPENEDESKKIIQEIILKIIKEAQKQNKIIVATGDVHYLNDYDKMYREIYINAKLVGGGVHKLSKYDSKNLPDNYLLTTQEMLDSFKFIEDKKLREDLVIHNTHLINDQIEKIKIFPSQLFSLKDNEFAKNLKIPSIKEEIKKIFEKELNKKYGNKLHPFVQKRTEKELKSIIGDKINKKNNNIAPIYFLAHLLAKKSIDNGYPVGSRGSIGSSLVATLLGITEVNPLKPHYLCSKCQYTVFTQMNETEKEDENFKEYINNYNKNKIKDNNDYENIKNVLSGYDLPNMDCPFCKEKFTKDGQDIPFETFLGFEGDKIPDIDLNFSGDYQSRAHEHMKELLGKDSVFKAGTIQTVAQKTAFGYVKGFIKDKGLEDEIRVCEIARRANMIEGVKRSTGQHPGGIIVVPKNKSIYEITPIQFPANDIESNWKTTHFDYHSFENNLFKMDILGHDDPILIKFFMDYVKKNPEKFPFSSYQNIPVDDPKVYDLFPNETKTETTTAIPEFGTEFVKQMLKDIYKKETKKFNFNFGTLVKISGLSHGTDVWLQNARDILNKKGDFSYLGNSSKDESKEISFNDIIGCRDDIMLHLIKKNVNPLKSFEIMEIVRKGQQNKNPKEWNKTISEIKENTEVSNWYLESLNKIKYLFPKAHAAAYVLMAVRIAWFKVYHPLLFYSCIFSKRLNQFDYKIMLKKPESIDKEIEKITKKKEKNTVLEQSLINTLNVASEMLKRGFKFSPIDLNKSQAFDFIIDGDEKSLIMPFITIDGLGEVAANNIVEERKKKSFTQEDFYKRVKINKTVYKIIKDELKLIEQLPL</sequence>
<dbReference type="PANTHER" id="PTHR32294:SF5">
    <property type="entry name" value="DNA POLYMERASE III POLC-TYPE"/>
    <property type="match status" value="1"/>
</dbReference>
<evidence type="ECO:0000313" key="15">
    <source>
        <dbReference type="Proteomes" id="UP000672038"/>
    </source>
</evidence>
<keyword evidence="7 11" id="KW-0378">Hydrolase</keyword>
<evidence type="ECO:0000256" key="5">
    <source>
        <dbReference type="ARBA" id="ARBA00022705"/>
    </source>
</evidence>
<dbReference type="Gene3D" id="3.20.20.140">
    <property type="entry name" value="Metal-dependent hydrolases"/>
    <property type="match status" value="2"/>
</dbReference>
<keyword evidence="3 11" id="KW-0808">Transferase</keyword>
<evidence type="ECO:0000256" key="11">
    <source>
        <dbReference type="HAMAP-Rule" id="MF_00356"/>
    </source>
</evidence>
<dbReference type="InterPro" id="IPR006054">
    <property type="entry name" value="DnaQ"/>
</dbReference>
<dbReference type="Pfam" id="PF00929">
    <property type="entry name" value="RNase_T"/>
    <property type="match status" value="1"/>
</dbReference>
<comment type="subcellular location">
    <subcellularLocation>
        <location evidence="11">Cytoplasm</location>
    </subcellularLocation>
</comment>
<dbReference type="Pfam" id="PF17657">
    <property type="entry name" value="DNA_pol3_finger"/>
    <property type="match status" value="1"/>
</dbReference>
<dbReference type="Gene3D" id="3.30.420.10">
    <property type="entry name" value="Ribonuclease H-like superfamily/Ribonuclease H"/>
    <property type="match status" value="1"/>
</dbReference>
<dbReference type="InterPro" id="IPR040982">
    <property type="entry name" value="DNA_pol3_finger"/>
</dbReference>
<dbReference type="PANTHER" id="PTHR32294">
    <property type="entry name" value="DNA POLYMERASE III SUBUNIT ALPHA"/>
    <property type="match status" value="1"/>
</dbReference>
<evidence type="ECO:0000313" key="14">
    <source>
        <dbReference type="EMBL" id="QTX02833.1"/>
    </source>
</evidence>
<dbReference type="Pfam" id="PF14579">
    <property type="entry name" value="HHH_6"/>
    <property type="match status" value="1"/>
</dbReference>
<dbReference type="GO" id="GO:0006261">
    <property type="term" value="P:DNA-templated DNA replication"/>
    <property type="evidence" value="ECO:0007669"/>
    <property type="project" value="UniProtKB-UniRule"/>
</dbReference>
<dbReference type="InterPro" id="IPR004013">
    <property type="entry name" value="PHP_dom"/>
</dbReference>
<dbReference type="NCBIfam" id="TIGR00573">
    <property type="entry name" value="dnaq"/>
    <property type="match status" value="1"/>
</dbReference>
<evidence type="ECO:0000256" key="2">
    <source>
        <dbReference type="ARBA" id="ARBA00022490"/>
    </source>
</evidence>
<protein>
    <recommendedName>
        <fullName evidence="11">DNA polymerase III PolC-type</fullName>
        <shortName evidence="11">PolIII</shortName>
        <ecNumber evidence="11">2.7.7.7</ecNumber>
    </recommendedName>
</protein>
<keyword evidence="2 11" id="KW-0963">Cytoplasm</keyword>
<evidence type="ECO:0000256" key="4">
    <source>
        <dbReference type="ARBA" id="ARBA00022695"/>
    </source>
</evidence>
<dbReference type="InterPro" id="IPR036397">
    <property type="entry name" value="RNaseH_sf"/>
</dbReference>
<gene>
    <name evidence="11 14" type="primary">polC</name>
    <name evidence="14" type="ORF">LFWB_2630</name>
</gene>
<dbReference type="InterPro" id="IPR013520">
    <property type="entry name" value="Ribonucl_H"/>
</dbReference>
<evidence type="ECO:0000256" key="3">
    <source>
        <dbReference type="ARBA" id="ARBA00022679"/>
    </source>
</evidence>
<feature type="domain" description="Polymerase/histidinol phosphatase N-terminal" evidence="13">
    <location>
        <begin position="315"/>
        <end position="382"/>
    </location>
</feature>
<dbReference type="GO" id="GO:0005737">
    <property type="term" value="C:cytoplasm"/>
    <property type="evidence" value="ECO:0007669"/>
    <property type="project" value="UniProtKB-SubCell"/>
</dbReference>
<comment type="catalytic activity">
    <reaction evidence="10 11">
        <text>DNA(n) + a 2'-deoxyribonucleoside 5'-triphosphate = DNA(n+1) + diphosphate</text>
        <dbReference type="Rhea" id="RHEA:22508"/>
        <dbReference type="Rhea" id="RHEA-COMP:17339"/>
        <dbReference type="Rhea" id="RHEA-COMP:17340"/>
        <dbReference type="ChEBI" id="CHEBI:33019"/>
        <dbReference type="ChEBI" id="CHEBI:61560"/>
        <dbReference type="ChEBI" id="CHEBI:173112"/>
        <dbReference type="EC" id="2.7.7.7"/>
    </reaction>
</comment>
<dbReference type="Gene3D" id="1.10.150.870">
    <property type="match status" value="1"/>
</dbReference>
<reference evidence="14" key="1">
    <citation type="submission" date="2020-06" db="EMBL/GenBank/DDBJ databases">
        <title>Complete genome sequence of Candidatus Phytoplasma luffae NCHU2019.</title>
        <authorList>
            <person name="Cho S.-T."/>
            <person name="Tan C.-M."/>
            <person name="Li J.-R."/>
            <person name="Chien Y.-Y."/>
            <person name="Chiu Y.-C."/>
            <person name="Yang J.-Y."/>
            <person name="Kuo C.-H."/>
        </authorList>
    </citation>
    <scope>NUCLEOTIDE SEQUENCE</scope>
    <source>
        <strain evidence="14">NCHU2019</strain>
    </source>
</reference>
<evidence type="ECO:0000259" key="12">
    <source>
        <dbReference type="SMART" id="SM00479"/>
    </source>
</evidence>
<keyword evidence="8 11" id="KW-0269">Exonuclease</keyword>
<dbReference type="EC" id="2.7.7.7" evidence="11"/>
<evidence type="ECO:0000256" key="10">
    <source>
        <dbReference type="ARBA" id="ARBA00049244"/>
    </source>
</evidence>
<proteinExistence type="inferred from homology"/>
<keyword evidence="4 11" id="KW-0548">Nucleotidyltransferase</keyword>
<evidence type="ECO:0000256" key="6">
    <source>
        <dbReference type="ARBA" id="ARBA00022722"/>
    </source>
</evidence>
<dbReference type="CDD" id="cd06127">
    <property type="entry name" value="DEDDh"/>
    <property type="match status" value="1"/>
</dbReference>
<dbReference type="InterPro" id="IPR011708">
    <property type="entry name" value="DNA_pol3_alpha_NTPase_dom"/>
</dbReference>
<dbReference type="InterPro" id="IPR012337">
    <property type="entry name" value="RNaseH-like_sf"/>
</dbReference>
<organism evidence="14 15">
    <name type="scientific">Loofah witches'-broom phytoplasma</name>
    <dbReference type="NCBI Taxonomy" id="35773"/>
    <lineage>
        <taxon>Bacteria</taxon>
        <taxon>Bacillati</taxon>
        <taxon>Mycoplasmatota</taxon>
        <taxon>Mollicutes</taxon>
        <taxon>Acholeplasmatales</taxon>
        <taxon>Acholeplasmataceae</taxon>
        <taxon>Candidatus Phytoplasma</taxon>
        <taxon>16SrVIII (Loofah witches'-broom group)</taxon>
    </lineage>
</organism>
<keyword evidence="15" id="KW-1185">Reference proteome</keyword>
<evidence type="ECO:0000259" key="13">
    <source>
        <dbReference type="SMART" id="SM00481"/>
    </source>
</evidence>
<dbReference type="GO" id="GO:0008408">
    <property type="term" value="F:3'-5' exonuclease activity"/>
    <property type="evidence" value="ECO:0007669"/>
    <property type="project" value="UniProtKB-UniRule"/>
</dbReference>
<keyword evidence="6 11" id="KW-0540">Nuclease</keyword>
<dbReference type="InterPro" id="IPR029460">
    <property type="entry name" value="DNAPol_HHH"/>
</dbReference>
<dbReference type="Proteomes" id="UP000672038">
    <property type="component" value="Chromosome"/>
</dbReference>
<dbReference type="HAMAP" id="MF_00356">
    <property type="entry name" value="DNApol_PolC"/>
    <property type="match status" value="1"/>
</dbReference>
<dbReference type="InterPro" id="IPR044923">
    <property type="entry name" value="PolC_middle_finger_sf"/>
</dbReference>
<dbReference type="Pfam" id="PF07733">
    <property type="entry name" value="DNA_pol3_alpha"/>
    <property type="match status" value="2"/>
</dbReference>
<evidence type="ECO:0000256" key="1">
    <source>
        <dbReference type="ARBA" id="ARBA00003452"/>
    </source>
</evidence>
<dbReference type="SMART" id="SM00479">
    <property type="entry name" value="EXOIII"/>
    <property type="match status" value="1"/>
</dbReference>
<name>A0A975FK41_LOWBP</name>
<dbReference type="Gene3D" id="1.10.150.700">
    <property type="entry name" value="PolC, middle finger domain"/>
    <property type="match status" value="2"/>
</dbReference>
<keyword evidence="9 11" id="KW-0239">DNA-directed DNA polymerase</keyword>
<keyword evidence="5 11" id="KW-0235">DNA replication</keyword>
<feature type="domain" description="Exonuclease" evidence="12">
    <location>
        <begin position="406"/>
        <end position="578"/>
    </location>
</feature>
<dbReference type="EMBL" id="CP054393">
    <property type="protein sequence ID" value="QTX02833.1"/>
    <property type="molecule type" value="Genomic_DNA"/>
</dbReference>